<dbReference type="AlphaFoldDB" id="A0A3Q2P6R8"/>
<protein>
    <submittedName>
        <fullName evidence="2">Uncharacterized protein</fullName>
    </submittedName>
</protein>
<reference evidence="2" key="2">
    <citation type="submission" date="2025-09" db="UniProtKB">
        <authorList>
            <consortium name="Ensembl"/>
        </authorList>
    </citation>
    <scope>IDENTIFICATION</scope>
</reference>
<reference evidence="2" key="1">
    <citation type="submission" date="2025-08" db="UniProtKB">
        <authorList>
            <consortium name="Ensembl"/>
        </authorList>
    </citation>
    <scope>IDENTIFICATION</scope>
</reference>
<evidence type="ECO:0000313" key="3">
    <source>
        <dbReference type="Proteomes" id="UP000265000"/>
    </source>
</evidence>
<keyword evidence="1" id="KW-0175">Coiled coil</keyword>
<dbReference type="Ensembl" id="ENSFHET00000002849.1">
    <property type="protein sequence ID" value="ENSFHEP00000008014.1"/>
    <property type="gene ID" value="ENSFHEG00000009187.1"/>
</dbReference>
<keyword evidence="3" id="KW-1185">Reference proteome</keyword>
<evidence type="ECO:0000256" key="1">
    <source>
        <dbReference type="SAM" id="Coils"/>
    </source>
</evidence>
<proteinExistence type="predicted"/>
<sequence length="75" mass="9164">MATQIDKEACREAYNQVRDDNSDTKCLKEKEEEKEERKERYKEQQNQLIKYYRNKQHLDTITEEYTGLINTTCRK</sequence>
<feature type="coiled-coil region" evidence="1">
    <location>
        <begin position="24"/>
        <end position="54"/>
    </location>
</feature>
<evidence type="ECO:0000313" key="2">
    <source>
        <dbReference type="Ensembl" id="ENSFHEP00000008014.1"/>
    </source>
</evidence>
<organism evidence="2 3">
    <name type="scientific">Fundulus heteroclitus</name>
    <name type="common">Killifish</name>
    <name type="synonym">Mummichog</name>
    <dbReference type="NCBI Taxonomy" id="8078"/>
    <lineage>
        <taxon>Eukaryota</taxon>
        <taxon>Metazoa</taxon>
        <taxon>Chordata</taxon>
        <taxon>Craniata</taxon>
        <taxon>Vertebrata</taxon>
        <taxon>Euteleostomi</taxon>
        <taxon>Actinopterygii</taxon>
        <taxon>Neopterygii</taxon>
        <taxon>Teleostei</taxon>
        <taxon>Neoteleostei</taxon>
        <taxon>Acanthomorphata</taxon>
        <taxon>Ovalentaria</taxon>
        <taxon>Atherinomorphae</taxon>
        <taxon>Cyprinodontiformes</taxon>
        <taxon>Fundulidae</taxon>
        <taxon>Fundulus</taxon>
    </lineage>
</organism>
<accession>A0A3Q2P6R8</accession>
<dbReference type="Proteomes" id="UP000265000">
    <property type="component" value="Unplaced"/>
</dbReference>
<name>A0A3Q2P6R8_FUNHE</name>